<dbReference type="Pfam" id="PF00059">
    <property type="entry name" value="Lectin_C"/>
    <property type="match status" value="1"/>
</dbReference>
<organism evidence="3 4">
    <name type="scientific">Chanos chanos</name>
    <name type="common">Milkfish</name>
    <name type="synonym">Mugil chanos</name>
    <dbReference type="NCBI Taxonomy" id="29144"/>
    <lineage>
        <taxon>Eukaryota</taxon>
        <taxon>Metazoa</taxon>
        <taxon>Chordata</taxon>
        <taxon>Craniata</taxon>
        <taxon>Vertebrata</taxon>
        <taxon>Euteleostomi</taxon>
        <taxon>Actinopterygii</taxon>
        <taxon>Neopterygii</taxon>
        <taxon>Teleostei</taxon>
        <taxon>Ostariophysi</taxon>
        <taxon>Gonorynchiformes</taxon>
        <taxon>Chanidae</taxon>
        <taxon>Chanos</taxon>
    </lineage>
</organism>
<dbReference type="AlphaFoldDB" id="A0A6J2WGZ5"/>
<dbReference type="GeneID" id="115823670"/>
<dbReference type="Gene3D" id="3.10.100.10">
    <property type="entry name" value="Mannose-Binding Protein A, subunit A"/>
    <property type="match status" value="1"/>
</dbReference>
<dbReference type="Proteomes" id="UP000504632">
    <property type="component" value="Chromosome 11"/>
</dbReference>
<dbReference type="InParanoid" id="A0A6J2WGZ5"/>
<name>A0A6J2WGZ5_CHACN</name>
<accession>A0A6J2WGZ5</accession>
<dbReference type="SMART" id="SM00034">
    <property type="entry name" value="CLECT"/>
    <property type="match status" value="1"/>
</dbReference>
<dbReference type="InterPro" id="IPR016186">
    <property type="entry name" value="C-type_lectin-like/link_sf"/>
</dbReference>
<dbReference type="OrthoDB" id="8950604at2759"/>
<evidence type="ECO:0000259" key="2">
    <source>
        <dbReference type="PROSITE" id="PS50041"/>
    </source>
</evidence>
<evidence type="ECO:0000313" key="3">
    <source>
        <dbReference type="Proteomes" id="UP000504632"/>
    </source>
</evidence>
<dbReference type="InterPro" id="IPR050828">
    <property type="entry name" value="C-type_lectin/matrix_domain"/>
</dbReference>
<comment type="subcellular location">
    <subcellularLocation>
        <location evidence="1">Cell membrane</location>
        <topology evidence="1">Single-pass type II membrane protein</topology>
    </subcellularLocation>
</comment>
<proteinExistence type="predicted"/>
<evidence type="ECO:0000256" key="1">
    <source>
        <dbReference type="ARBA" id="ARBA00004401"/>
    </source>
</evidence>
<reference evidence="4" key="2">
    <citation type="submission" date="2025-08" db="UniProtKB">
        <authorList>
            <consortium name="RefSeq"/>
        </authorList>
    </citation>
    <scope>IDENTIFICATION</scope>
</reference>
<dbReference type="SUPFAM" id="SSF56436">
    <property type="entry name" value="C-type lectin-like"/>
    <property type="match status" value="1"/>
</dbReference>
<sequence>MGTIMNVIMSMKSVFLAKELKHNQAKQNIKYQDYVLIDTEEDLSEGWVFYNTSRYYISGEQMAWNESRQHCRERGADLVTINSREEQKFILKLSGGSKAFIGLTDHVTEGVWKWVDGTALTTGKTVKRQNFCVVSGTGKMGSPTDQGMWKTALLLQTDLIVHVVF</sequence>
<feature type="domain" description="C-type lectin" evidence="2">
    <location>
        <begin position="50"/>
        <end position="150"/>
    </location>
</feature>
<reference evidence="3" key="1">
    <citation type="submission" date="2024-06" db="UniProtKB">
        <authorList>
            <consortium name="RefSeq"/>
        </authorList>
    </citation>
    <scope>NUCLEOTIDE SEQUENCE [LARGE SCALE GENOMIC DNA]</scope>
</reference>
<protein>
    <submittedName>
        <fullName evidence="4">C-type lectin domain family 4 member F-like</fullName>
    </submittedName>
</protein>
<dbReference type="InterPro" id="IPR016187">
    <property type="entry name" value="CTDL_fold"/>
</dbReference>
<evidence type="ECO:0000313" key="4">
    <source>
        <dbReference type="RefSeq" id="XP_030643564.1"/>
    </source>
</evidence>
<dbReference type="PANTHER" id="PTHR45710:SF8">
    <property type="entry name" value="RERATING FAMILY MEMBER 4"/>
    <property type="match status" value="1"/>
</dbReference>
<gene>
    <name evidence="4" type="primary">LOC115823670</name>
</gene>
<dbReference type="PANTHER" id="PTHR45710">
    <property type="entry name" value="C-TYPE LECTIN DOMAIN-CONTAINING PROTEIN 180"/>
    <property type="match status" value="1"/>
</dbReference>
<keyword evidence="3" id="KW-1185">Reference proteome</keyword>
<dbReference type="RefSeq" id="XP_030643564.1">
    <property type="nucleotide sequence ID" value="XM_030787704.1"/>
</dbReference>
<dbReference type="InterPro" id="IPR001304">
    <property type="entry name" value="C-type_lectin-like"/>
</dbReference>
<dbReference type="PROSITE" id="PS50041">
    <property type="entry name" value="C_TYPE_LECTIN_2"/>
    <property type="match status" value="1"/>
</dbReference>
<dbReference type="GO" id="GO:0005886">
    <property type="term" value="C:plasma membrane"/>
    <property type="evidence" value="ECO:0007669"/>
    <property type="project" value="UniProtKB-SubCell"/>
</dbReference>